<keyword evidence="2" id="KW-1185">Reference proteome</keyword>
<evidence type="ECO:0000313" key="1">
    <source>
        <dbReference type="EMBL" id="KAK7414083.1"/>
    </source>
</evidence>
<dbReference type="Proteomes" id="UP001498476">
    <property type="component" value="Unassembled WGS sequence"/>
</dbReference>
<dbReference type="EMBL" id="JAZAVJ010000111">
    <property type="protein sequence ID" value="KAK7414083.1"/>
    <property type="molecule type" value="Genomic_DNA"/>
</dbReference>
<reference evidence="1 2" key="1">
    <citation type="journal article" date="2025" name="Microbiol. Resour. Announc.">
        <title>Draft genome sequences for Neonectria magnoliae and Neonectria punicea, canker pathogens of Liriodendron tulipifera and Acer saccharum in West Virginia.</title>
        <authorList>
            <person name="Petronek H.M."/>
            <person name="Kasson M.T."/>
            <person name="Metheny A.M."/>
            <person name="Stauder C.M."/>
            <person name="Lovett B."/>
            <person name="Lynch S.C."/>
            <person name="Garnas J.R."/>
            <person name="Kasson L.R."/>
            <person name="Stajich J.E."/>
        </authorList>
    </citation>
    <scope>NUCLEOTIDE SEQUENCE [LARGE SCALE GENOMIC DNA]</scope>
    <source>
        <strain evidence="1 2">NRRL 64653</strain>
    </source>
</reference>
<accession>A0ABR1GZ28</accession>
<comment type="caution">
    <text evidence="1">The sequence shown here is derived from an EMBL/GenBank/DDBJ whole genome shotgun (WGS) entry which is preliminary data.</text>
</comment>
<name>A0ABR1GZ28_9HYPO</name>
<evidence type="ECO:0000313" key="2">
    <source>
        <dbReference type="Proteomes" id="UP001498476"/>
    </source>
</evidence>
<gene>
    <name evidence="1" type="ORF">QQX98_007026</name>
</gene>
<proteinExistence type="predicted"/>
<organism evidence="1 2">
    <name type="scientific">Neonectria punicea</name>
    <dbReference type="NCBI Taxonomy" id="979145"/>
    <lineage>
        <taxon>Eukaryota</taxon>
        <taxon>Fungi</taxon>
        <taxon>Dikarya</taxon>
        <taxon>Ascomycota</taxon>
        <taxon>Pezizomycotina</taxon>
        <taxon>Sordariomycetes</taxon>
        <taxon>Hypocreomycetidae</taxon>
        <taxon>Hypocreales</taxon>
        <taxon>Nectriaceae</taxon>
        <taxon>Neonectria</taxon>
    </lineage>
</organism>
<protein>
    <submittedName>
        <fullName evidence="1">Uncharacterized protein</fullName>
    </submittedName>
</protein>
<sequence length="94" mass="10984">MTQVIHCRLLTKKNLPQKTSELCLRRGAGIVEDVEEILQRRRDDFTQDLGHKIDEDDVELEGFLEDETREMTMRFEKSTLTLNLDGDDDDDDDN</sequence>